<organism evidence="2 3">
    <name type="scientific">Williamsia sterculiae</name>
    <dbReference type="NCBI Taxonomy" id="1344003"/>
    <lineage>
        <taxon>Bacteria</taxon>
        <taxon>Bacillati</taxon>
        <taxon>Actinomycetota</taxon>
        <taxon>Actinomycetes</taxon>
        <taxon>Mycobacteriales</taxon>
        <taxon>Nocardiaceae</taxon>
        <taxon>Williamsia</taxon>
    </lineage>
</organism>
<proteinExistence type="predicted"/>
<keyword evidence="1" id="KW-1133">Transmembrane helix</keyword>
<evidence type="ECO:0008006" key="4">
    <source>
        <dbReference type="Google" id="ProtNLM"/>
    </source>
</evidence>
<dbReference type="RefSeq" id="WP_076476056.1">
    <property type="nucleotide sequence ID" value="NZ_FTNT01000001.1"/>
</dbReference>
<gene>
    <name evidence="2" type="ORF">SAMN05445060_0455</name>
</gene>
<dbReference type="STRING" id="1344003.SAMN05445060_0455"/>
<accession>A0A1N7CYR3</accession>
<reference evidence="2 3" key="1">
    <citation type="submission" date="2017-01" db="EMBL/GenBank/DDBJ databases">
        <authorList>
            <person name="Mah S.A."/>
            <person name="Swanson W.J."/>
            <person name="Moy G.W."/>
            <person name="Vacquier V.D."/>
        </authorList>
    </citation>
    <scope>NUCLEOTIDE SEQUENCE [LARGE SCALE GENOMIC DNA]</scope>
    <source>
        <strain evidence="2 3">CPCC 203464</strain>
    </source>
</reference>
<keyword evidence="1" id="KW-0812">Transmembrane</keyword>
<dbReference type="EMBL" id="FTNT01000001">
    <property type="protein sequence ID" value="SIR68788.1"/>
    <property type="molecule type" value="Genomic_DNA"/>
</dbReference>
<protein>
    <recommendedName>
        <fullName evidence="4">Transmembrane protein</fullName>
    </recommendedName>
</protein>
<dbReference type="AlphaFoldDB" id="A0A1N7CYR3"/>
<sequence>MNEFEAIVRVLIVGLVLGAGLPALFAVGLRLFTEGGGDADADGTTHAGNPVVRYAGLTLFVLIAAVIVLAILWISRNTIDHYFDVNLFPFAPKK</sequence>
<feature type="transmembrane region" description="Helical" evidence="1">
    <location>
        <begin position="7"/>
        <end position="32"/>
    </location>
</feature>
<keyword evidence="3" id="KW-1185">Reference proteome</keyword>
<feature type="transmembrane region" description="Helical" evidence="1">
    <location>
        <begin position="52"/>
        <end position="74"/>
    </location>
</feature>
<keyword evidence="1" id="KW-0472">Membrane</keyword>
<evidence type="ECO:0000256" key="1">
    <source>
        <dbReference type="SAM" id="Phobius"/>
    </source>
</evidence>
<evidence type="ECO:0000313" key="3">
    <source>
        <dbReference type="Proteomes" id="UP000186218"/>
    </source>
</evidence>
<evidence type="ECO:0000313" key="2">
    <source>
        <dbReference type="EMBL" id="SIR68788.1"/>
    </source>
</evidence>
<dbReference type="Proteomes" id="UP000186218">
    <property type="component" value="Unassembled WGS sequence"/>
</dbReference>
<name>A0A1N7CYR3_9NOCA</name>